<feature type="domain" description="NOT2/NOT3/NOT5 C-terminal" evidence="5">
    <location>
        <begin position="108"/>
        <end position="232"/>
    </location>
</feature>
<comment type="similarity">
    <text evidence="1">Belongs to the CNOT2/3/5 family.</text>
</comment>
<feature type="compositionally biased region" description="Low complexity" evidence="4">
    <location>
        <begin position="14"/>
        <end position="32"/>
    </location>
</feature>
<evidence type="ECO:0000256" key="3">
    <source>
        <dbReference type="ARBA" id="ARBA00023163"/>
    </source>
</evidence>
<evidence type="ECO:0000256" key="1">
    <source>
        <dbReference type="ARBA" id="ARBA00007682"/>
    </source>
</evidence>
<dbReference type="OrthoDB" id="25391at2759"/>
<feature type="compositionally biased region" description="Polar residues" evidence="4">
    <location>
        <begin position="33"/>
        <end position="55"/>
    </location>
</feature>
<keyword evidence="3" id="KW-0804">Transcription</keyword>
<keyword evidence="7" id="KW-1185">Reference proteome</keyword>
<dbReference type="Proteomes" id="UP000054144">
    <property type="component" value="Unassembled WGS sequence"/>
</dbReference>
<keyword evidence="2" id="KW-0805">Transcription regulation</keyword>
<organism evidence="6 7">
    <name type="scientific">Fistulina hepatica ATCC 64428</name>
    <dbReference type="NCBI Taxonomy" id="1128425"/>
    <lineage>
        <taxon>Eukaryota</taxon>
        <taxon>Fungi</taxon>
        <taxon>Dikarya</taxon>
        <taxon>Basidiomycota</taxon>
        <taxon>Agaricomycotina</taxon>
        <taxon>Agaricomycetes</taxon>
        <taxon>Agaricomycetidae</taxon>
        <taxon>Agaricales</taxon>
        <taxon>Fistulinaceae</taxon>
        <taxon>Fistulina</taxon>
    </lineage>
</organism>
<sequence length="267" mass="28898">PPGVPPPSASFTQPPLSSATATAGASTPASQSIPNSQSLPNGTSHDPSQQHPETPAQQVLVSAADRWGLLALITMVKNAIDDPDQGLSSVGTDLSLLNLDMSSVASLYSTFVTPFTDMASTAVNVESEYHIPACYNVNAPPPGPTKAQAFSEETLFFMFYAHPQDALQEVAAQELFNRSWRYHKELRCWITKDGSQKVTQQVPGGEAGSYVIWDAENWTKQRRDMTVLYAELEDVKVPVFAPAPTLQLATKLPAHQASVHPQAQQQQ</sequence>
<evidence type="ECO:0000256" key="4">
    <source>
        <dbReference type="SAM" id="MobiDB-lite"/>
    </source>
</evidence>
<reference evidence="6 7" key="1">
    <citation type="journal article" date="2015" name="Fungal Genet. Biol.">
        <title>Evolution of novel wood decay mechanisms in Agaricales revealed by the genome sequences of Fistulina hepatica and Cylindrobasidium torrendii.</title>
        <authorList>
            <person name="Floudas D."/>
            <person name="Held B.W."/>
            <person name="Riley R."/>
            <person name="Nagy L.G."/>
            <person name="Koehler G."/>
            <person name="Ransdell A.S."/>
            <person name="Younus H."/>
            <person name="Chow J."/>
            <person name="Chiniquy J."/>
            <person name="Lipzen A."/>
            <person name="Tritt A."/>
            <person name="Sun H."/>
            <person name="Haridas S."/>
            <person name="LaButti K."/>
            <person name="Ohm R.A."/>
            <person name="Kues U."/>
            <person name="Blanchette R.A."/>
            <person name="Grigoriev I.V."/>
            <person name="Minto R.E."/>
            <person name="Hibbett D.S."/>
        </authorList>
    </citation>
    <scope>NUCLEOTIDE SEQUENCE [LARGE SCALE GENOMIC DNA]</scope>
    <source>
        <strain evidence="6 7">ATCC 64428</strain>
    </source>
</reference>
<dbReference type="GO" id="GO:0030015">
    <property type="term" value="C:CCR4-NOT core complex"/>
    <property type="evidence" value="ECO:0007669"/>
    <property type="project" value="InterPro"/>
</dbReference>
<dbReference type="GO" id="GO:0006355">
    <property type="term" value="P:regulation of DNA-templated transcription"/>
    <property type="evidence" value="ECO:0007669"/>
    <property type="project" value="InterPro"/>
</dbReference>
<dbReference type="InterPro" id="IPR040168">
    <property type="entry name" value="Not2/3/5"/>
</dbReference>
<name>A0A0D7AKY4_9AGAR</name>
<protein>
    <recommendedName>
        <fullName evidence="5">NOT2/NOT3/NOT5 C-terminal domain-containing protein</fullName>
    </recommendedName>
</protein>
<evidence type="ECO:0000259" key="5">
    <source>
        <dbReference type="Pfam" id="PF04153"/>
    </source>
</evidence>
<dbReference type="PANTHER" id="PTHR23326">
    <property type="entry name" value="CCR4 NOT-RELATED"/>
    <property type="match status" value="1"/>
</dbReference>
<proteinExistence type="inferred from homology"/>
<dbReference type="GO" id="GO:0000289">
    <property type="term" value="P:nuclear-transcribed mRNA poly(A) tail shortening"/>
    <property type="evidence" value="ECO:0007669"/>
    <property type="project" value="UniProtKB-ARBA"/>
</dbReference>
<accession>A0A0D7AKY4</accession>
<feature type="non-terminal residue" evidence="6">
    <location>
        <position position="267"/>
    </location>
</feature>
<feature type="region of interest" description="Disordered" evidence="4">
    <location>
        <begin position="1"/>
        <end position="55"/>
    </location>
</feature>
<dbReference type="AlphaFoldDB" id="A0A0D7AKY4"/>
<feature type="non-terminal residue" evidence="6">
    <location>
        <position position="1"/>
    </location>
</feature>
<dbReference type="EMBL" id="KN881643">
    <property type="protein sequence ID" value="KIY52419.1"/>
    <property type="molecule type" value="Genomic_DNA"/>
</dbReference>
<evidence type="ECO:0000256" key="2">
    <source>
        <dbReference type="ARBA" id="ARBA00023015"/>
    </source>
</evidence>
<evidence type="ECO:0000313" key="6">
    <source>
        <dbReference type="EMBL" id="KIY52419.1"/>
    </source>
</evidence>
<evidence type="ECO:0000313" key="7">
    <source>
        <dbReference type="Proteomes" id="UP000054144"/>
    </source>
</evidence>
<dbReference type="InterPro" id="IPR038635">
    <property type="entry name" value="CCR4-NOT_su2/3/5_C_sf"/>
</dbReference>
<dbReference type="Gene3D" id="2.30.30.1020">
    <property type="entry name" value="CCR4-NOT complex subunit 2/3/5, C-terminal domain"/>
    <property type="match status" value="1"/>
</dbReference>
<gene>
    <name evidence="6" type="ORF">FISHEDRAFT_28425</name>
</gene>
<dbReference type="InterPro" id="IPR007282">
    <property type="entry name" value="NOT2/3/5_C"/>
</dbReference>
<dbReference type="Pfam" id="PF04153">
    <property type="entry name" value="NOT2_3_5_C"/>
    <property type="match status" value="1"/>
</dbReference>